<organism evidence="3">
    <name type="scientific">Enterobius vermicularis</name>
    <name type="common">Human pinworm</name>
    <dbReference type="NCBI Taxonomy" id="51028"/>
    <lineage>
        <taxon>Eukaryota</taxon>
        <taxon>Metazoa</taxon>
        <taxon>Ecdysozoa</taxon>
        <taxon>Nematoda</taxon>
        <taxon>Chromadorea</taxon>
        <taxon>Rhabditida</taxon>
        <taxon>Spirurina</taxon>
        <taxon>Oxyuridomorpha</taxon>
        <taxon>Oxyuroidea</taxon>
        <taxon>Oxyuridae</taxon>
        <taxon>Enterobius</taxon>
    </lineage>
</organism>
<accession>A0A0N4V0H0</accession>
<reference evidence="3" key="1">
    <citation type="submission" date="2017-02" db="UniProtKB">
        <authorList>
            <consortium name="WormBaseParasite"/>
        </authorList>
    </citation>
    <scope>IDENTIFICATION</scope>
</reference>
<dbReference type="EMBL" id="UXUI01007513">
    <property type="protein sequence ID" value="VDD87977.1"/>
    <property type="molecule type" value="Genomic_DNA"/>
</dbReference>
<keyword evidence="2" id="KW-1185">Reference proteome</keyword>
<proteinExistence type="predicted"/>
<gene>
    <name evidence="1" type="ORF">EVEC_LOCUS3120</name>
</gene>
<sequence>MALQPQKGGREWRTQNPVAHSYYFVGVVNYHNIFRWKINDSRGCNVSMVDTTYTTLQSVLHRKYRHNVISWPLSPKSSDI</sequence>
<evidence type="ECO:0000313" key="1">
    <source>
        <dbReference type="EMBL" id="VDD87977.1"/>
    </source>
</evidence>
<reference evidence="1 2" key="2">
    <citation type="submission" date="2018-10" db="EMBL/GenBank/DDBJ databases">
        <authorList>
            <consortium name="Pathogen Informatics"/>
        </authorList>
    </citation>
    <scope>NUCLEOTIDE SEQUENCE [LARGE SCALE GENOMIC DNA]</scope>
</reference>
<protein>
    <submittedName>
        <fullName evidence="3">DDE_Tnp_1_7 domain-containing protein</fullName>
    </submittedName>
</protein>
<evidence type="ECO:0000313" key="3">
    <source>
        <dbReference type="WBParaSite" id="EVEC_0000341201-mRNA-1"/>
    </source>
</evidence>
<name>A0A0N4V0H0_ENTVE</name>
<dbReference type="Proteomes" id="UP000274131">
    <property type="component" value="Unassembled WGS sequence"/>
</dbReference>
<dbReference type="AlphaFoldDB" id="A0A0N4V0H0"/>
<dbReference type="WBParaSite" id="EVEC_0000341201-mRNA-1">
    <property type="protein sequence ID" value="EVEC_0000341201-mRNA-1"/>
    <property type="gene ID" value="EVEC_0000341201"/>
</dbReference>
<evidence type="ECO:0000313" key="2">
    <source>
        <dbReference type="Proteomes" id="UP000274131"/>
    </source>
</evidence>